<evidence type="ECO:0000256" key="3">
    <source>
        <dbReference type="ARBA" id="ARBA00009595"/>
    </source>
</evidence>
<reference evidence="11 12" key="1">
    <citation type="submission" date="2020-01" db="EMBL/GenBank/DDBJ databases">
        <title>Kibdelosporangium persica a novel Actinomycetes from a hot desert in Iran.</title>
        <authorList>
            <person name="Safaei N."/>
            <person name="Zaburannyi N."/>
            <person name="Mueller R."/>
            <person name="Wink J."/>
        </authorList>
    </citation>
    <scope>NUCLEOTIDE SEQUENCE [LARGE SCALE GENOMIC DNA]</scope>
    <source>
        <strain evidence="11 12">4NS15</strain>
    </source>
</reference>
<dbReference type="PANTHER" id="PTHR42904:SF6">
    <property type="entry name" value="NAD-CAPPED RNA HYDROLASE NUDT12"/>
    <property type="match status" value="1"/>
</dbReference>
<keyword evidence="5" id="KW-0479">Metal-binding</keyword>
<comment type="cofactor">
    <cofactor evidence="2">
        <name>Zn(2+)</name>
        <dbReference type="ChEBI" id="CHEBI:29105"/>
    </cofactor>
</comment>
<proteinExistence type="inferred from homology"/>
<comment type="catalytic activity">
    <reaction evidence="9">
        <text>a 5'-end NAD(+)-phospho-ribonucleoside in mRNA + H2O = a 5'-end phospho-adenosine-phospho-ribonucleoside in mRNA + beta-nicotinamide D-ribonucleotide + 2 H(+)</text>
        <dbReference type="Rhea" id="RHEA:60876"/>
        <dbReference type="Rhea" id="RHEA-COMP:15698"/>
        <dbReference type="Rhea" id="RHEA-COMP:15719"/>
        <dbReference type="ChEBI" id="CHEBI:14649"/>
        <dbReference type="ChEBI" id="CHEBI:15377"/>
        <dbReference type="ChEBI" id="CHEBI:15378"/>
        <dbReference type="ChEBI" id="CHEBI:144029"/>
        <dbReference type="ChEBI" id="CHEBI:144051"/>
    </reaction>
    <physiologicalReaction direction="left-to-right" evidence="9">
        <dbReference type="Rhea" id="RHEA:60877"/>
    </physiologicalReaction>
</comment>
<evidence type="ECO:0000313" key="11">
    <source>
        <dbReference type="EMBL" id="NRN69067.1"/>
    </source>
</evidence>
<evidence type="ECO:0000256" key="7">
    <source>
        <dbReference type="ARBA" id="ARBA00022842"/>
    </source>
</evidence>
<evidence type="ECO:0000256" key="6">
    <source>
        <dbReference type="ARBA" id="ARBA00022801"/>
    </source>
</evidence>
<protein>
    <recommendedName>
        <fullName evidence="4">NAD(+) diphosphatase</fullName>
        <ecNumber evidence="4">3.6.1.22</ecNumber>
    </recommendedName>
</protein>
<accession>A0ABX2FCN6</accession>
<dbReference type="Gene3D" id="3.90.79.20">
    <property type="match status" value="1"/>
</dbReference>
<dbReference type="InterPro" id="IPR049734">
    <property type="entry name" value="NudC-like_C"/>
</dbReference>
<dbReference type="PROSITE" id="PS00893">
    <property type="entry name" value="NUDIX_BOX"/>
    <property type="match status" value="1"/>
</dbReference>
<sequence>MTFQLDGLPVLSRSTVEREETLRADSRRQAELWPEGRVLLVDPRGRTPIRSGGTVLAYQATSGDEPPPEALLLGEEKGVGYWALPVESPAPDTGLDWRAWQDIGSSDEEQWLDLRSAGSFLDDTSAGLFTTAVALTHWHRRAGFCANCGSAVDRVKSGWATQCPNCGREEYPRTDPAVICLVHDREGTDGSQVLLARQPVWPKGRYSVLAGFVEAGESLEACVAREICEEVGVDVADIRYLGSQPWPFPRSLMLGFAASADPSQPTKLSDGEIEEAHWVSRDVVREALAAEDEGRDFWLGLPGPTSIARRMLESWAHPS</sequence>
<dbReference type="Pfam" id="PF09296">
    <property type="entry name" value="NUDIX-like"/>
    <property type="match status" value="1"/>
</dbReference>
<dbReference type="EMBL" id="JAAATY010000024">
    <property type="protein sequence ID" value="NRN69067.1"/>
    <property type="molecule type" value="Genomic_DNA"/>
</dbReference>
<evidence type="ECO:0000313" key="12">
    <source>
        <dbReference type="Proteomes" id="UP000763557"/>
    </source>
</evidence>
<gene>
    <name evidence="11" type="ORF">GC106_63230</name>
</gene>
<dbReference type="Pfam" id="PF09297">
    <property type="entry name" value="Zn_ribbon_NUD"/>
    <property type="match status" value="1"/>
</dbReference>
<dbReference type="Gene3D" id="3.90.79.10">
    <property type="entry name" value="Nucleoside Triphosphate Pyrophosphohydrolase"/>
    <property type="match status" value="1"/>
</dbReference>
<evidence type="ECO:0000256" key="4">
    <source>
        <dbReference type="ARBA" id="ARBA00012381"/>
    </source>
</evidence>
<dbReference type="EC" id="3.6.1.22" evidence="4"/>
<evidence type="ECO:0000256" key="2">
    <source>
        <dbReference type="ARBA" id="ARBA00001947"/>
    </source>
</evidence>
<keyword evidence="8" id="KW-0520">NAD</keyword>
<keyword evidence="7" id="KW-0460">Magnesium</keyword>
<dbReference type="RefSeq" id="WP_173138816.1">
    <property type="nucleotide sequence ID" value="NZ_CBCSGW010000053.1"/>
</dbReference>
<dbReference type="SUPFAM" id="SSF55811">
    <property type="entry name" value="Nudix"/>
    <property type="match status" value="1"/>
</dbReference>
<keyword evidence="6" id="KW-0378">Hydrolase</keyword>
<comment type="caution">
    <text evidence="11">The sequence shown here is derived from an EMBL/GenBank/DDBJ whole genome shotgun (WGS) entry which is preliminary data.</text>
</comment>
<dbReference type="InterPro" id="IPR020084">
    <property type="entry name" value="NUDIX_hydrolase_CS"/>
</dbReference>
<dbReference type="InterPro" id="IPR015375">
    <property type="entry name" value="NADH_PPase-like_N"/>
</dbReference>
<comment type="similarity">
    <text evidence="3">Belongs to the Nudix hydrolase family. NudC subfamily.</text>
</comment>
<dbReference type="CDD" id="cd03429">
    <property type="entry name" value="NUDIX_NADH_pyrophosphatase_Nudt13"/>
    <property type="match status" value="1"/>
</dbReference>
<keyword evidence="12" id="KW-1185">Reference proteome</keyword>
<evidence type="ECO:0000256" key="1">
    <source>
        <dbReference type="ARBA" id="ARBA00001946"/>
    </source>
</evidence>
<dbReference type="Pfam" id="PF00293">
    <property type="entry name" value="NUDIX"/>
    <property type="match status" value="1"/>
</dbReference>
<dbReference type="InterPro" id="IPR015376">
    <property type="entry name" value="Znr_NADH_PPase"/>
</dbReference>
<evidence type="ECO:0000256" key="5">
    <source>
        <dbReference type="ARBA" id="ARBA00022723"/>
    </source>
</evidence>
<feature type="domain" description="Nudix hydrolase" evidence="10">
    <location>
        <begin position="172"/>
        <end position="301"/>
    </location>
</feature>
<dbReference type="InterPro" id="IPR000086">
    <property type="entry name" value="NUDIX_hydrolase_dom"/>
</dbReference>
<organism evidence="11 12">
    <name type="scientific">Kibdelosporangium persicum</name>
    <dbReference type="NCBI Taxonomy" id="2698649"/>
    <lineage>
        <taxon>Bacteria</taxon>
        <taxon>Bacillati</taxon>
        <taxon>Actinomycetota</taxon>
        <taxon>Actinomycetes</taxon>
        <taxon>Pseudonocardiales</taxon>
        <taxon>Pseudonocardiaceae</taxon>
        <taxon>Kibdelosporangium</taxon>
    </lineage>
</organism>
<dbReference type="PROSITE" id="PS51462">
    <property type="entry name" value="NUDIX"/>
    <property type="match status" value="1"/>
</dbReference>
<name>A0ABX2FCN6_9PSEU</name>
<dbReference type="InterPro" id="IPR015797">
    <property type="entry name" value="NUDIX_hydrolase-like_dom_sf"/>
</dbReference>
<evidence type="ECO:0000256" key="8">
    <source>
        <dbReference type="ARBA" id="ARBA00023027"/>
    </source>
</evidence>
<dbReference type="PANTHER" id="PTHR42904">
    <property type="entry name" value="NUDIX HYDROLASE, NUDC SUBFAMILY"/>
    <property type="match status" value="1"/>
</dbReference>
<dbReference type="NCBIfam" id="NF001299">
    <property type="entry name" value="PRK00241.1"/>
    <property type="match status" value="1"/>
</dbReference>
<comment type="cofactor">
    <cofactor evidence="1">
        <name>Mg(2+)</name>
        <dbReference type="ChEBI" id="CHEBI:18420"/>
    </cofactor>
</comment>
<evidence type="ECO:0000256" key="9">
    <source>
        <dbReference type="ARBA" id="ARBA00023679"/>
    </source>
</evidence>
<dbReference type="Proteomes" id="UP000763557">
    <property type="component" value="Unassembled WGS sequence"/>
</dbReference>
<dbReference type="InterPro" id="IPR050241">
    <property type="entry name" value="NAD-cap_RNA_hydrolase_NudC"/>
</dbReference>
<evidence type="ECO:0000259" key="10">
    <source>
        <dbReference type="PROSITE" id="PS51462"/>
    </source>
</evidence>